<proteinExistence type="predicted"/>
<dbReference type="AlphaFoldDB" id="A0A6N2VW71"/>
<protein>
    <submittedName>
        <fullName evidence="1">Uncharacterized protein</fullName>
    </submittedName>
</protein>
<reference evidence="1" key="1">
    <citation type="submission" date="2019-11" db="EMBL/GenBank/DDBJ databases">
        <authorList>
            <person name="Feng L."/>
        </authorList>
    </citation>
    <scope>NUCLEOTIDE SEQUENCE</scope>
    <source>
        <strain evidence="1">CAmalonaticusLFYP1</strain>
    </source>
</reference>
<evidence type="ECO:0000313" key="1">
    <source>
        <dbReference type="EMBL" id="VYT33917.1"/>
    </source>
</evidence>
<accession>A0A6N2VW71</accession>
<gene>
    <name evidence="1" type="ORF">CALFYP1_04008</name>
</gene>
<sequence length="33" mass="3874">MLFNCDFDGTRIREEGFKNNFLAFHLSVLLNLV</sequence>
<dbReference type="EMBL" id="CACRTI010000004">
    <property type="protein sequence ID" value="VYT33917.1"/>
    <property type="molecule type" value="Genomic_DNA"/>
</dbReference>
<organism evidence="1">
    <name type="scientific">Citrobacter amalonaticus</name>
    <dbReference type="NCBI Taxonomy" id="35703"/>
    <lineage>
        <taxon>Bacteria</taxon>
        <taxon>Pseudomonadati</taxon>
        <taxon>Pseudomonadota</taxon>
        <taxon>Gammaproteobacteria</taxon>
        <taxon>Enterobacterales</taxon>
        <taxon>Enterobacteriaceae</taxon>
        <taxon>Citrobacter</taxon>
    </lineage>
</organism>
<name>A0A6N2VW71_CITAM</name>